<sequence length="460" mass="51318">MFNNMCFGERTRYVCTECGEKSWETRWYNFGAGATKCAKGWPHGSCSDPWMVYHNETTVCANCLGPFVEAETSPELSTVPDTWHPDDTDRTGPQIPNYDQSEFDTMRFEGRLTLPGIVAGALHWSLDASEGNVSRISHVPEHLLTEQINEITAARDAASTPALDSRPSSPHAPESILQGSLPNTALPNTPLPSYSQAISRPPPPNFLTPEMIQININYRLLKRLSDWTHHLRWQLVPLETRAIDIQTRIASTSGAGDNSNATNIIRQSITGTIDTASYHYDLIMQGQTTYDDACALIASITRNPHLSVRNLVRRFREWLMAMEAKIGVLVHTNRSGRPGRRTLNQAFQREEMRDQIKLGLLDAELADVAKANPGDLLMINMHRTRDQADRDVYNVDDENDDEYANGFVPVDIGTGLPIDLPDFLPDGDAEDAREYDEAGIEEAVALMEIEDDGDDLYSAD</sequence>
<feature type="region of interest" description="Disordered" evidence="1">
    <location>
        <begin position="155"/>
        <end position="202"/>
    </location>
</feature>
<feature type="region of interest" description="Disordered" evidence="1">
    <location>
        <begin position="74"/>
        <end position="100"/>
    </location>
</feature>
<feature type="compositionally biased region" description="Low complexity" evidence="1">
    <location>
        <begin position="181"/>
        <end position="192"/>
    </location>
</feature>
<gene>
    <name evidence="2" type="ORF">D6D01_07206</name>
</gene>
<comment type="caution">
    <text evidence="2">The sequence shown here is derived from an EMBL/GenBank/DDBJ whole genome shotgun (WGS) entry which is preliminary data.</text>
</comment>
<reference evidence="2 3" key="1">
    <citation type="submission" date="2018-10" db="EMBL/GenBank/DDBJ databases">
        <title>Fifty Aureobasidium pullulans genomes reveal a recombining polyextremotolerant generalist.</title>
        <authorList>
            <person name="Gostincar C."/>
            <person name="Turk M."/>
            <person name="Zajc J."/>
            <person name="Gunde-Cimerman N."/>
        </authorList>
    </citation>
    <scope>NUCLEOTIDE SEQUENCE [LARGE SCALE GENOMIC DNA]</scope>
    <source>
        <strain evidence="2 3">EXF-6604</strain>
    </source>
</reference>
<name>A0A4S9KS76_AURPU</name>
<protein>
    <submittedName>
        <fullName evidence="2">Uncharacterized protein</fullName>
    </submittedName>
</protein>
<evidence type="ECO:0000313" key="2">
    <source>
        <dbReference type="EMBL" id="THY18755.1"/>
    </source>
</evidence>
<evidence type="ECO:0000313" key="3">
    <source>
        <dbReference type="Proteomes" id="UP000306584"/>
    </source>
</evidence>
<dbReference type="AlphaFoldDB" id="A0A4S9KS76"/>
<accession>A0A4S9KS76</accession>
<organism evidence="2 3">
    <name type="scientific">Aureobasidium pullulans</name>
    <name type="common">Black yeast</name>
    <name type="synonym">Pullularia pullulans</name>
    <dbReference type="NCBI Taxonomy" id="5580"/>
    <lineage>
        <taxon>Eukaryota</taxon>
        <taxon>Fungi</taxon>
        <taxon>Dikarya</taxon>
        <taxon>Ascomycota</taxon>
        <taxon>Pezizomycotina</taxon>
        <taxon>Dothideomycetes</taxon>
        <taxon>Dothideomycetidae</taxon>
        <taxon>Dothideales</taxon>
        <taxon>Saccotheciaceae</taxon>
        <taxon>Aureobasidium</taxon>
    </lineage>
</organism>
<evidence type="ECO:0000256" key="1">
    <source>
        <dbReference type="SAM" id="MobiDB-lite"/>
    </source>
</evidence>
<dbReference type="EMBL" id="QZBD01000340">
    <property type="protein sequence ID" value="THY18755.1"/>
    <property type="molecule type" value="Genomic_DNA"/>
</dbReference>
<dbReference type="Proteomes" id="UP000306584">
    <property type="component" value="Unassembled WGS sequence"/>
</dbReference>
<proteinExistence type="predicted"/>